<dbReference type="Proteomes" id="UP000783287">
    <property type="component" value="Unassembled WGS sequence"/>
</dbReference>
<name>A0A955L4X4_9BACT</name>
<evidence type="ECO:0000313" key="2">
    <source>
        <dbReference type="EMBL" id="MCA9382970.1"/>
    </source>
</evidence>
<sequence length="154" mass="17069">MAKSNKNKKTNTVLGILLVFFLIFVFGVLLFSNSRGSEDTNNEGYVSTSPFRDQLNEWPEYIPDSVPVFTYGQLDSGSENSFEEGQMIWYVLIIDLGDSALASYKADLEAVGWNITVDEDIEDGYIAASHTDTNLKLQLSITGKTAILTIQSKP</sequence>
<dbReference type="AlphaFoldDB" id="A0A955L4X4"/>
<evidence type="ECO:0000313" key="3">
    <source>
        <dbReference type="Proteomes" id="UP000783287"/>
    </source>
</evidence>
<gene>
    <name evidence="2" type="ORF">KC909_01265</name>
</gene>
<keyword evidence="1" id="KW-0812">Transmembrane</keyword>
<keyword evidence="1" id="KW-1133">Transmembrane helix</keyword>
<reference evidence="2" key="2">
    <citation type="journal article" date="2021" name="Microbiome">
        <title>Successional dynamics and alternative stable states in a saline activated sludge microbial community over 9 years.</title>
        <authorList>
            <person name="Wang Y."/>
            <person name="Ye J."/>
            <person name="Ju F."/>
            <person name="Liu L."/>
            <person name="Boyd J.A."/>
            <person name="Deng Y."/>
            <person name="Parks D.H."/>
            <person name="Jiang X."/>
            <person name="Yin X."/>
            <person name="Woodcroft B.J."/>
            <person name="Tyson G.W."/>
            <person name="Hugenholtz P."/>
            <person name="Polz M.F."/>
            <person name="Zhang T."/>
        </authorList>
    </citation>
    <scope>NUCLEOTIDE SEQUENCE</scope>
    <source>
        <strain evidence="2">HKST-UBA14</strain>
    </source>
</reference>
<keyword evidence="1" id="KW-0472">Membrane</keyword>
<comment type="caution">
    <text evidence="2">The sequence shown here is derived from an EMBL/GenBank/DDBJ whole genome shotgun (WGS) entry which is preliminary data.</text>
</comment>
<evidence type="ECO:0000256" key="1">
    <source>
        <dbReference type="SAM" id="Phobius"/>
    </source>
</evidence>
<proteinExistence type="predicted"/>
<dbReference type="EMBL" id="JAGQLK010000016">
    <property type="protein sequence ID" value="MCA9382970.1"/>
    <property type="molecule type" value="Genomic_DNA"/>
</dbReference>
<feature type="transmembrane region" description="Helical" evidence="1">
    <location>
        <begin position="12"/>
        <end position="31"/>
    </location>
</feature>
<accession>A0A955L4X4</accession>
<organism evidence="2 3">
    <name type="scientific">Candidatus Dojkabacteria bacterium</name>
    <dbReference type="NCBI Taxonomy" id="2099670"/>
    <lineage>
        <taxon>Bacteria</taxon>
        <taxon>Candidatus Dojkabacteria</taxon>
    </lineage>
</organism>
<reference evidence="2" key="1">
    <citation type="submission" date="2020-04" db="EMBL/GenBank/DDBJ databases">
        <authorList>
            <person name="Zhang T."/>
        </authorList>
    </citation>
    <scope>NUCLEOTIDE SEQUENCE</scope>
    <source>
        <strain evidence="2">HKST-UBA14</strain>
    </source>
</reference>
<protein>
    <submittedName>
        <fullName evidence="2">Uncharacterized protein</fullName>
    </submittedName>
</protein>